<feature type="coiled-coil region" evidence="1">
    <location>
        <begin position="14"/>
        <end position="41"/>
    </location>
</feature>
<comment type="caution">
    <text evidence="2">The sequence shown here is derived from an EMBL/GenBank/DDBJ whole genome shotgun (WGS) entry which is preliminary data.</text>
</comment>
<accession>A0A0F9PDH1</accession>
<name>A0A0F9PDH1_9ZZZZ</name>
<protein>
    <submittedName>
        <fullName evidence="2">Uncharacterized protein</fullName>
    </submittedName>
</protein>
<proteinExistence type="predicted"/>
<evidence type="ECO:0000256" key="1">
    <source>
        <dbReference type="SAM" id="Coils"/>
    </source>
</evidence>
<organism evidence="2">
    <name type="scientific">marine sediment metagenome</name>
    <dbReference type="NCBI Taxonomy" id="412755"/>
    <lineage>
        <taxon>unclassified sequences</taxon>
        <taxon>metagenomes</taxon>
        <taxon>ecological metagenomes</taxon>
    </lineage>
</organism>
<keyword evidence="1" id="KW-0175">Coiled coil</keyword>
<dbReference type="EMBL" id="LAZR01006538">
    <property type="protein sequence ID" value="KKM91402.1"/>
    <property type="molecule type" value="Genomic_DNA"/>
</dbReference>
<gene>
    <name evidence="2" type="ORF">LCGC14_1228890</name>
</gene>
<dbReference type="AlphaFoldDB" id="A0A0F9PDH1"/>
<evidence type="ECO:0000313" key="2">
    <source>
        <dbReference type="EMBL" id="KKM91402.1"/>
    </source>
</evidence>
<reference evidence="2" key="1">
    <citation type="journal article" date="2015" name="Nature">
        <title>Complex archaea that bridge the gap between prokaryotes and eukaryotes.</title>
        <authorList>
            <person name="Spang A."/>
            <person name="Saw J.H."/>
            <person name="Jorgensen S.L."/>
            <person name="Zaremba-Niedzwiedzka K."/>
            <person name="Martijn J."/>
            <person name="Lind A.E."/>
            <person name="van Eijk R."/>
            <person name="Schleper C."/>
            <person name="Guy L."/>
            <person name="Ettema T.J."/>
        </authorList>
    </citation>
    <scope>NUCLEOTIDE SEQUENCE</scope>
</reference>
<sequence length="44" mass="5400">MLLHTKDFKKKSFRVTFKNKLDKFKNKLDKFKNKLEKLLTMLLV</sequence>